<evidence type="ECO:0000256" key="1">
    <source>
        <dbReference type="ARBA" id="ARBA00009953"/>
    </source>
</evidence>
<feature type="compositionally biased region" description="Basic and acidic residues" evidence="2">
    <location>
        <begin position="100"/>
        <end position="112"/>
    </location>
</feature>
<name>A0A1V8T9S6_9PEZI</name>
<proteinExistence type="inferred from homology"/>
<feature type="region of interest" description="Disordered" evidence="2">
    <location>
        <begin position="81"/>
        <end position="112"/>
    </location>
</feature>
<gene>
    <name evidence="5" type="ORF">B0A48_06951</name>
</gene>
<evidence type="ECO:0000313" key="6">
    <source>
        <dbReference type="Proteomes" id="UP000192596"/>
    </source>
</evidence>
<dbReference type="Proteomes" id="UP000192596">
    <property type="component" value="Unassembled WGS sequence"/>
</dbReference>
<accession>A0A1V8T9S6</accession>
<dbReference type="InterPro" id="IPR013929">
    <property type="entry name" value="RPAP1_C"/>
</dbReference>
<reference evidence="6" key="1">
    <citation type="submission" date="2017-03" db="EMBL/GenBank/DDBJ databases">
        <title>Genomes of endolithic fungi from Antarctica.</title>
        <authorList>
            <person name="Coleine C."/>
            <person name="Masonjones S."/>
            <person name="Stajich J.E."/>
        </authorList>
    </citation>
    <scope>NUCLEOTIDE SEQUENCE [LARGE SCALE GENOMIC DNA]</scope>
    <source>
        <strain evidence="6">CCFEE 5527</strain>
    </source>
</reference>
<dbReference type="FunCoup" id="A0A1V8T9S6">
    <property type="interactions" value="265"/>
</dbReference>
<dbReference type="Pfam" id="PF08621">
    <property type="entry name" value="RPAP1_N"/>
    <property type="match status" value="1"/>
</dbReference>
<dbReference type="GO" id="GO:0006366">
    <property type="term" value="P:transcription by RNA polymerase II"/>
    <property type="evidence" value="ECO:0007669"/>
    <property type="project" value="InterPro"/>
</dbReference>
<protein>
    <recommendedName>
        <fullName evidence="7">RNA polymerase II-associated protein 1 N-terminal domain-containing protein</fullName>
    </recommendedName>
</protein>
<dbReference type="EMBL" id="NAJO01000013">
    <property type="protein sequence ID" value="OQO08157.1"/>
    <property type="molecule type" value="Genomic_DNA"/>
</dbReference>
<evidence type="ECO:0000256" key="2">
    <source>
        <dbReference type="SAM" id="MobiDB-lite"/>
    </source>
</evidence>
<feature type="domain" description="RPAP1 C-terminal" evidence="3">
    <location>
        <begin position="297"/>
        <end position="363"/>
    </location>
</feature>
<organism evidence="5 6">
    <name type="scientific">Cryoendolithus antarcticus</name>
    <dbReference type="NCBI Taxonomy" id="1507870"/>
    <lineage>
        <taxon>Eukaryota</taxon>
        <taxon>Fungi</taxon>
        <taxon>Dikarya</taxon>
        <taxon>Ascomycota</taxon>
        <taxon>Pezizomycotina</taxon>
        <taxon>Dothideomycetes</taxon>
        <taxon>Dothideomycetidae</taxon>
        <taxon>Cladosporiales</taxon>
        <taxon>Cladosporiaceae</taxon>
        <taxon>Cryoendolithus</taxon>
    </lineage>
</organism>
<feature type="region of interest" description="Disordered" evidence="2">
    <location>
        <begin position="156"/>
        <end position="249"/>
    </location>
</feature>
<dbReference type="InterPro" id="IPR039913">
    <property type="entry name" value="RPAP1/Rba50"/>
</dbReference>
<dbReference type="STRING" id="1507870.A0A1V8T9S6"/>
<feature type="compositionally biased region" description="Polar residues" evidence="2">
    <location>
        <begin position="210"/>
        <end position="233"/>
    </location>
</feature>
<dbReference type="Pfam" id="PF08620">
    <property type="entry name" value="RPAP1_C"/>
    <property type="match status" value="1"/>
</dbReference>
<keyword evidence="6" id="KW-1185">Reference proteome</keyword>
<dbReference type="InParanoid" id="A0A1V8T9S6"/>
<dbReference type="AlphaFoldDB" id="A0A1V8T9S6"/>
<comment type="caution">
    <text evidence="5">The sequence shown here is derived from an EMBL/GenBank/DDBJ whole genome shotgun (WGS) entry which is preliminary data.</text>
</comment>
<evidence type="ECO:0000259" key="3">
    <source>
        <dbReference type="Pfam" id="PF08620"/>
    </source>
</evidence>
<feature type="domain" description="RPAP1 N-terminal" evidence="4">
    <location>
        <begin position="108"/>
        <end position="151"/>
    </location>
</feature>
<dbReference type="OrthoDB" id="348201at2759"/>
<sequence>MIRGERFEIDLDQDELSFKEPSKPSVVAFVGDVLERKPATPKLIAAPVVKSTSGFPEHGKRQGESRFKLKQDVQASIVSNVTANHDHAQPRSISNAQDRTPLDPEKASIDRQNRDVLAGMSETEIEDARQEIMGSMNPDVLQSLLRRANIDSGATALDSFDGPQQPMVKELGATKSTKAKRVTFDAPEESSTAHANPKHPPNHHDDDQDGTPTQLHDCSDSQNLSTDDPTITSVHFPRPSTPPDLDPSSATFLTDLHSKYFPTLPSDPSKLAWMQLSSTPAPNSYLSSASALSPAALRFNFTGALLPPKTSASIPVSAGLHHHGLEPEAAGYTIPELAILSRSTYPAQRAIAFQTLGRLLYRLGVGEFGDPAEAGAETVGAEETMGELARGLWREVAKERVIETLVSEKGVEANTGKRIDGHDDDTLGYVLGDDEGDV</sequence>
<evidence type="ECO:0000313" key="5">
    <source>
        <dbReference type="EMBL" id="OQO08157.1"/>
    </source>
</evidence>
<comment type="similarity">
    <text evidence="1">Belongs to the RPAP1 family.</text>
</comment>
<evidence type="ECO:0000259" key="4">
    <source>
        <dbReference type="Pfam" id="PF08621"/>
    </source>
</evidence>
<dbReference type="InterPro" id="IPR013930">
    <property type="entry name" value="RPAP1_N"/>
</dbReference>
<dbReference type="PANTHER" id="PTHR21483">
    <property type="entry name" value="RNA POLYMERASE II-ASSOCIATED PROTEIN 1"/>
    <property type="match status" value="1"/>
</dbReference>
<evidence type="ECO:0008006" key="7">
    <source>
        <dbReference type="Google" id="ProtNLM"/>
    </source>
</evidence>
<dbReference type="PANTHER" id="PTHR21483:SF18">
    <property type="entry name" value="RNA POLYMERASE II-ASSOCIATED PROTEIN 1"/>
    <property type="match status" value="1"/>
</dbReference>